<keyword evidence="16" id="KW-1185">Reference proteome</keyword>
<evidence type="ECO:0000259" key="14">
    <source>
        <dbReference type="PROSITE" id="PS50262"/>
    </source>
</evidence>
<dbReference type="PROSITE" id="PS50262">
    <property type="entry name" value="G_PROTEIN_RECEP_F1_2"/>
    <property type="match status" value="1"/>
</dbReference>
<keyword evidence="11 12" id="KW-0807">Transducer</keyword>
<dbReference type="PRINTS" id="PR00245">
    <property type="entry name" value="OLFACTORYR"/>
</dbReference>
<dbReference type="GO" id="GO:0004930">
    <property type="term" value="F:G protein-coupled receptor activity"/>
    <property type="evidence" value="ECO:0007669"/>
    <property type="project" value="UniProtKB-KW"/>
</dbReference>
<feature type="domain" description="G-protein coupled receptors family 1 profile" evidence="14">
    <location>
        <begin position="50"/>
        <end position="299"/>
    </location>
</feature>
<dbReference type="SUPFAM" id="SSF81321">
    <property type="entry name" value="Family A G protein-coupled receptor-like"/>
    <property type="match status" value="1"/>
</dbReference>
<evidence type="ECO:0000256" key="4">
    <source>
        <dbReference type="ARBA" id="ARBA00022692"/>
    </source>
</evidence>
<evidence type="ECO:0000313" key="16">
    <source>
        <dbReference type="Proteomes" id="UP000291020"/>
    </source>
</evidence>
<dbReference type="InterPro" id="IPR000276">
    <property type="entry name" value="GPCR_Rhodpsn"/>
</dbReference>
<evidence type="ECO:0000256" key="11">
    <source>
        <dbReference type="ARBA" id="ARBA00023224"/>
    </source>
</evidence>
<protein>
    <recommendedName>
        <fullName evidence="13">Olfactory receptor</fullName>
    </recommendedName>
</protein>
<reference evidence="16" key="1">
    <citation type="journal article" date="2017" name="PLoS ONE">
        <title>The Agassiz's desert tortoise genome provides a resource for the conservation of a threatened species.</title>
        <authorList>
            <person name="Tollis M."/>
            <person name="DeNardo D.F."/>
            <person name="Cornelius J.A."/>
            <person name="Dolby G.A."/>
            <person name="Edwards T."/>
            <person name="Henen B.T."/>
            <person name="Karl A.E."/>
            <person name="Murphy R.W."/>
            <person name="Kusumi K."/>
        </authorList>
    </citation>
    <scope>NUCLEOTIDE SEQUENCE [LARGE SCALE GENOMIC DNA]</scope>
</reference>
<feature type="transmembrane region" description="Helical" evidence="13">
    <location>
        <begin position="210"/>
        <end position="235"/>
    </location>
</feature>
<reference evidence="15" key="3">
    <citation type="submission" date="2025-09" db="UniProtKB">
        <authorList>
            <consortium name="Ensembl"/>
        </authorList>
    </citation>
    <scope>IDENTIFICATION</scope>
</reference>
<accession>A0A452I8Y2</accession>
<dbReference type="Ensembl" id="ENSGAGT00000027476.1">
    <property type="protein sequence ID" value="ENSGAGP00000024129.1"/>
    <property type="gene ID" value="ENSGAGG00000017648.1"/>
</dbReference>
<comment type="similarity">
    <text evidence="12">Belongs to the G-protein coupled receptor 1 family.</text>
</comment>
<feature type="transmembrane region" description="Helical" evidence="13">
    <location>
        <begin position="35"/>
        <end position="59"/>
    </location>
</feature>
<dbReference type="GO" id="GO:0005886">
    <property type="term" value="C:plasma membrane"/>
    <property type="evidence" value="ECO:0007669"/>
    <property type="project" value="UniProtKB-SubCell"/>
</dbReference>
<name>A0A452I8Y2_9SAUR</name>
<dbReference type="AlphaFoldDB" id="A0A452I8Y2"/>
<evidence type="ECO:0000256" key="9">
    <source>
        <dbReference type="ARBA" id="ARBA00023170"/>
    </source>
</evidence>
<feature type="transmembrane region" description="Helical" evidence="13">
    <location>
        <begin position="247"/>
        <end position="270"/>
    </location>
</feature>
<dbReference type="PANTHER" id="PTHR26454">
    <property type="entry name" value="OLFACTORY RECEPTOR"/>
    <property type="match status" value="1"/>
</dbReference>
<keyword evidence="7 12" id="KW-0297">G-protein coupled receptor</keyword>
<evidence type="ECO:0000256" key="2">
    <source>
        <dbReference type="ARBA" id="ARBA00022475"/>
    </source>
</evidence>
<keyword evidence="5 13" id="KW-0552">Olfaction</keyword>
<sequence length="329" mass="37184">LQGKLKLEMEEANETTVAEFMLLGFSGVCDKFQMFLFFVLLLTYLVTLTGNSLIILIVWMDHQLHTPMYFFISNLSFLEIWFTSVTSPKMLLNFLSDNKTISFLACMAQSYFYFALGAAEFILLVVMSFDRYVAICHPLRYAAIMKQRLCIQLVFVSWVGGFLVIGLRMVLMCKLRFCGPNVINHFFCDSIPLFQLSCTDTQVIKRVDSILLSAIVLTSLCLTMMSYACIFYSILRIPSATGRQKAFATCASHLTVVTMAYGSCFALYGSPSGYLSLEINKGVALLNTIVYPFLNPFIYSLRNKSVKLALSIAFSHDRTKLFLKLCYAS</sequence>
<keyword evidence="4 12" id="KW-0812">Transmembrane</keyword>
<dbReference type="PROSITE" id="PS00237">
    <property type="entry name" value="G_PROTEIN_RECEP_F1_1"/>
    <property type="match status" value="1"/>
</dbReference>
<dbReference type="GO" id="GO:0004984">
    <property type="term" value="F:olfactory receptor activity"/>
    <property type="evidence" value="ECO:0007669"/>
    <property type="project" value="InterPro"/>
</dbReference>
<organism evidence="15 16">
    <name type="scientific">Gopherus agassizii</name>
    <name type="common">Agassiz's desert tortoise</name>
    <dbReference type="NCBI Taxonomy" id="38772"/>
    <lineage>
        <taxon>Eukaryota</taxon>
        <taxon>Metazoa</taxon>
        <taxon>Chordata</taxon>
        <taxon>Craniata</taxon>
        <taxon>Vertebrata</taxon>
        <taxon>Euteleostomi</taxon>
        <taxon>Archelosauria</taxon>
        <taxon>Testudinata</taxon>
        <taxon>Testudines</taxon>
        <taxon>Cryptodira</taxon>
        <taxon>Durocryptodira</taxon>
        <taxon>Testudinoidea</taxon>
        <taxon>Testudinidae</taxon>
        <taxon>Gopherus</taxon>
    </lineage>
</organism>
<keyword evidence="9 12" id="KW-0675">Receptor</keyword>
<dbReference type="PANTHER" id="PTHR26454:SF18">
    <property type="entry name" value="OLFACTORY RECEPTOR 6C76"/>
    <property type="match status" value="1"/>
</dbReference>
<dbReference type="FunFam" id="1.20.1070.10:FF:000010">
    <property type="entry name" value="Olfactory receptor"/>
    <property type="match status" value="1"/>
</dbReference>
<evidence type="ECO:0000256" key="3">
    <source>
        <dbReference type="ARBA" id="ARBA00022606"/>
    </source>
</evidence>
<dbReference type="InterPro" id="IPR047132">
    <property type="entry name" value="Olfact_rcpt_6C-like"/>
</dbReference>
<feature type="transmembrane region" description="Helical" evidence="13">
    <location>
        <begin position="149"/>
        <end position="171"/>
    </location>
</feature>
<evidence type="ECO:0000256" key="13">
    <source>
        <dbReference type="RuleBase" id="RU363047"/>
    </source>
</evidence>
<dbReference type="InterPro" id="IPR000725">
    <property type="entry name" value="Olfact_rcpt"/>
</dbReference>
<reference evidence="15" key="2">
    <citation type="submission" date="2025-08" db="UniProtKB">
        <authorList>
            <consortium name="Ensembl"/>
        </authorList>
    </citation>
    <scope>IDENTIFICATION</scope>
</reference>
<keyword evidence="6 13" id="KW-1133">Transmembrane helix</keyword>
<evidence type="ECO:0000256" key="7">
    <source>
        <dbReference type="ARBA" id="ARBA00023040"/>
    </source>
</evidence>
<evidence type="ECO:0000256" key="12">
    <source>
        <dbReference type="RuleBase" id="RU000688"/>
    </source>
</evidence>
<feature type="transmembrane region" description="Helical" evidence="13">
    <location>
        <begin position="282"/>
        <end position="301"/>
    </location>
</feature>
<dbReference type="Gene3D" id="1.20.1070.10">
    <property type="entry name" value="Rhodopsin 7-helix transmembrane proteins"/>
    <property type="match status" value="1"/>
</dbReference>
<keyword evidence="2 13" id="KW-1003">Cell membrane</keyword>
<dbReference type="Pfam" id="PF13853">
    <property type="entry name" value="7tm_4"/>
    <property type="match status" value="1"/>
</dbReference>
<proteinExistence type="inferred from homology"/>
<dbReference type="CDD" id="cd15912">
    <property type="entry name" value="7tmA_OR6C-like"/>
    <property type="match status" value="1"/>
</dbReference>
<dbReference type="STRING" id="38772.ENSGAGP00000024129"/>
<keyword evidence="10" id="KW-0325">Glycoprotein</keyword>
<dbReference type="Proteomes" id="UP000291020">
    <property type="component" value="Unassembled WGS sequence"/>
</dbReference>
<comment type="subcellular location">
    <subcellularLocation>
        <location evidence="1 13">Cell membrane</location>
        <topology evidence="1 13">Multi-pass membrane protein</topology>
    </subcellularLocation>
</comment>
<evidence type="ECO:0000256" key="1">
    <source>
        <dbReference type="ARBA" id="ARBA00004651"/>
    </source>
</evidence>
<dbReference type="PRINTS" id="PR00237">
    <property type="entry name" value="GPCRRHODOPSN"/>
</dbReference>
<feature type="transmembrane region" description="Helical" evidence="13">
    <location>
        <begin position="111"/>
        <end position="129"/>
    </location>
</feature>
<dbReference type="InterPro" id="IPR017452">
    <property type="entry name" value="GPCR_Rhodpsn_7TM"/>
</dbReference>
<evidence type="ECO:0000256" key="10">
    <source>
        <dbReference type="ARBA" id="ARBA00023180"/>
    </source>
</evidence>
<evidence type="ECO:0000256" key="6">
    <source>
        <dbReference type="ARBA" id="ARBA00022989"/>
    </source>
</evidence>
<feature type="transmembrane region" description="Helical" evidence="13">
    <location>
        <begin position="71"/>
        <end position="91"/>
    </location>
</feature>
<keyword evidence="3 13" id="KW-0716">Sensory transduction</keyword>
<evidence type="ECO:0000256" key="5">
    <source>
        <dbReference type="ARBA" id="ARBA00022725"/>
    </source>
</evidence>
<evidence type="ECO:0000313" key="15">
    <source>
        <dbReference type="Ensembl" id="ENSGAGP00000024129.1"/>
    </source>
</evidence>
<keyword evidence="8 13" id="KW-0472">Membrane</keyword>
<evidence type="ECO:0000256" key="8">
    <source>
        <dbReference type="ARBA" id="ARBA00023136"/>
    </source>
</evidence>